<dbReference type="SMART" id="SM00278">
    <property type="entry name" value="HhH1"/>
    <property type="match status" value="2"/>
</dbReference>
<dbReference type="SUPFAM" id="SSF47781">
    <property type="entry name" value="RuvA domain 2-like"/>
    <property type="match status" value="1"/>
</dbReference>
<dbReference type="AlphaFoldDB" id="A0A9D2IF55"/>
<feature type="chain" id="PRO_5038601700" evidence="1">
    <location>
        <begin position="29"/>
        <end position="198"/>
    </location>
</feature>
<accession>A0A9D2IF55</accession>
<proteinExistence type="predicted"/>
<dbReference type="InterPro" id="IPR004509">
    <property type="entry name" value="Competence_ComEA_HhH"/>
</dbReference>
<organism evidence="3 4">
    <name type="scientific">Candidatus Eubacterium avistercoris</name>
    <dbReference type="NCBI Taxonomy" id="2838567"/>
    <lineage>
        <taxon>Bacteria</taxon>
        <taxon>Bacillati</taxon>
        <taxon>Bacillota</taxon>
        <taxon>Clostridia</taxon>
        <taxon>Eubacteriales</taxon>
        <taxon>Eubacteriaceae</taxon>
        <taxon>Eubacterium</taxon>
    </lineage>
</organism>
<dbReference type="Pfam" id="PF10531">
    <property type="entry name" value="SLBB"/>
    <property type="match status" value="1"/>
</dbReference>
<gene>
    <name evidence="3" type="ORF">IAA08_03870</name>
</gene>
<reference evidence="3" key="2">
    <citation type="submission" date="2021-04" db="EMBL/GenBank/DDBJ databases">
        <authorList>
            <person name="Gilroy R."/>
        </authorList>
    </citation>
    <scope>NUCLEOTIDE SEQUENCE</scope>
    <source>
        <strain evidence="3">CHK192-9172</strain>
    </source>
</reference>
<dbReference type="GO" id="GO:0015627">
    <property type="term" value="C:type II protein secretion system complex"/>
    <property type="evidence" value="ECO:0007669"/>
    <property type="project" value="TreeGrafter"/>
</dbReference>
<dbReference type="PANTHER" id="PTHR21180:SF32">
    <property type="entry name" value="ENDONUCLEASE_EXONUCLEASE_PHOSPHATASE FAMILY DOMAIN-CONTAINING PROTEIN 1"/>
    <property type="match status" value="1"/>
</dbReference>
<dbReference type="Gene3D" id="3.10.560.10">
    <property type="entry name" value="Outer membrane lipoprotein wza domain like"/>
    <property type="match status" value="1"/>
</dbReference>
<dbReference type="NCBIfam" id="TIGR00426">
    <property type="entry name" value="competence protein ComEA helix-hairpin-helix repeat region"/>
    <property type="match status" value="1"/>
</dbReference>
<name>A0A9D2IF55_9FIRM</name>
<dbReference type="InterPro" id="IPR003583">
    <property type="entry name" value="Hlx-hairpin-Hlx_DNA-bd_motif"/>
</dbReference>
<sequence>MHRKKRLKKWIFAGMAVCLLVLCGCSREQDLLLETCSQQEEEIPEQTDPPSVSENKETELYIYICGEVKKPGVYAMKSGDRVYQLIEKAGGLTEKAETGAVNQAQLLEDGVMIYVPAKGEAAAETGAGAGQESGAGKVNINTATEEQLMSLNGIGEGKAKSIIAYREEKGKFNSIEEIMNVEGIKEGTYNKIKDSITV</sequence>
<keyword evidence="1" id="KW-0732">Signal</keyword>
<feature type="domain" description="Helix-hairpin-helix DNA-binding motif class 1" evidence="2">
    <location>
        <begin position="176"/>
        <end position="195"/>
    </location>
</feature>
<dbReference type="PANTHER" id="PTHR21180">
    <property type="entry name" value="ENDONUCLEASE/EXONUCLEASE/PHOSPHATASE FAMILY DOMAIN-CONTAINING PROTEIN 1"/>
    <property type="match status" value="1"/>
</dbReference>
<dbReference type="Gene3D" id="1.10.150.280">
    <property type="entry name" value="AF1531-like domain"/>
    <property type="match status" value="1"/>
</dbReference>
<dbReference type="Pfam" id="PF12836">
    <property type="entry name" value="HHH_3"/>
    <property type="match status" value="1"/>
</dbReference>
<dbReference type="GO" id="GO:0003677">
    <property type="term" value="F:DNA binding"/>
    <property type="evidence" value="ECO:0007669"/>
    <property type="project" value="InterPro"/>
</dbReference>
<comment type="caution">
    <text evidence="3">The sequence shown here is derived from an EMBL/GenBank/DDBJ whole genome shotgun (WGS) entry which is preliminary data.</text>
</comment>
<evidence type="ECO:0000259" key="2">
    <source>
        <dbReference type="SMART" id="SM00278"/>
    </source>
</evidence>
<dbReference type="InterPro" id="IPR010994">
    <property type="entry name" value="RuvA_2-like"/>
</dbReference>
<dbReference type="InterPro" id="IPR019554">
    <property type="entry name" value="Soluble_ligand-bd"/>
</dbReference>
<protein>
    <submittedName>
        <fullName evidence="3">Helix-hairpin-helix domain-containing protein</fullName>
    </submittedName>
</protein>
<feature type="domain" description="Helix-hairpin-helix DNA-binding motif class 1" evidence="2">
    <location>
        <begin position="146"/>
        <end position="165"/>
    </location>
</feature>
<feature type="signal peptide" evidence="1">
    <location>
        <begin position="1"/>
        <end position="28"/>
    </location>
</feature>
<dbReference type="GO" id="GO:0015628">
    <property type="term" value="P:protein secretion by the type II secretion system"/>
    <property type="evidence" value="ECO:0007669"/>
    <property type="project" value="TreeGrafter"/>
</dbReference>
<dbReference type="Proteomes" id="UP000824024">
    <property type="component" value="Unassembled WGS sequence"/>
</dbReference>
<evidence type="ECO:0000256" key="1">
    <source>
        <dbReference type="SAM" id="SignalP"/>
    </source>
</evidence>
<dbReference type="GO" id="GO:0006281">
    <property type="term" value="P:DNA repair"/>
    <property type="evidence" value="ECO:0007669"/>
    <property type="project" value="InterPro"/>
</dbReference>
<dbReference type="SUPFAM" id="SSF142984">
    <property type="entry name" value="Nqo1 middle domain-like"/>
    <property type="match status" value="1"/>
</dbReference>
<evidence type="ECO:0000313" key="4">
    <source>
        <dbReference type="Proteomes" id="UP000824024"/>
    </source>
</evidence>
<dbReference type="PROSITE" id="PS51257">
    <property type="entry name" value="PROKAR_LIPOPROTEIN"/>
    <property type="match status" value="1"/>
</dbReference>
<evidence type="ECO:0000313" key="3">
    <source>
        <dbReference type="EMBL" id="HIZ07059.1"/>
    </source>
</evidence>
<reference evidence="3" key="1">
    <citation type="journal article" date="2021" name="PeerJ">
        <title>Extensive microbial diversity within the chicken gut microbiome revealed by metagenomics and culture.</title>
        <authorList>
            <person name="Gilroy R."/>
            <person name="Ravi A."/>
            <person name="Getino M."/>
            <person name="Pursley I."/>
            <person name="Horton D.L."/>
            <person name="Alikhan N.F."/>
            <person name="Baker D."/>
            <person name="Gharbi K."/>
            <person name="Hall N."/>
            <person name="Watson M."/>
            <person name="Adriaenssens E.M."/>
            <person name="Foster-Nyarko E."/>
            <person name="Jarju S."/>
            <person name="Secka A."/>
            <person name="Antonio M."/>
            <person name="Oren A."/>
            <person name="Chaudhuri R.R."/>
            <person name="La Ragione R."/>
            <person name="Hildebrand F."/>
            <person name="Pallen M.J."/>
        </authorList>
    </citation>
    <scope>NUCLEOTIDE SEQUENCE</scope>
    <source>
        <strain evidence="3">CHK192-9172</strain>
    </source>
</reference>
<dbReference type="InterPro" id="IPR051675">
    <property type="entry name" value="Endo/Exo/Phosphatase_dom_1"/>
</dbReference>
<dbReference type="EMBL" id="DXCH01000108">
    <property type="protein sequence ID" value="HIZ07059.1"/>
    <property type="molecule type" value="Genomic_DNA"/>
</dbReference>